<reference evidence="2" key="1">
    <citation type="journal article" date="2020" name="Stud. Mycol.">
        <title>101 Dothideomycetes genomes: a test case for predicting lifestyles and emergence of pathogens.</title>
        <authorList>
            <person name="Haridas S."/>
            <person name="Albert R."/>
            <person name="Binder M."/>
            <person name="Bloem J."/>
            <person name="Labutti K."/>
            <person name="Salamov A."/>
            <person name="Andreopoulos B."/>
            <person name="Baker S."/>
            <person name="Barry K."/>
            <person name="Bills G."/>
            <person name="Bluhm B."/>
            <person name="Cannon C."/>
            <person name="Castanera R."/>
            <person name="Culley D."/>
            <person name="Daum C."/>
            <person name="Ezra D."/>
            <person name="Gonzalez J."/>
            <person name="Henrissat B."/>
            <person name="Kuo A."/>
            <person name="Liang C."/>
            <person name="Lipzen A."/>
            <person name="Lutzoni F."/>
            <person name="Magnuson J."/>
            <person name="Mondo S."/>
            <person name="Nolan M."/>
            <person name="Ohm R."/>
            <person name="Pangilinan J."/>
            <person name="Park H.-J."/>
            <person name="Ramirez L."/>
            <person name="Alfaro M."/>
            <person name="Sun H."/>
            <person name="Tritt A."/>
            <person name="Yoshinaga Y."/>
            <person name="Zwiers L.-H."/>
            <person name="Turgeon B."/>
            <person name="Goodwin S."/>
            <person name="Spatafora J."/>
            <person name="Crous P."/>
            <person name="Grigoriev I."/>
        </authorList>
    </citation>
    <scope>NUCLEOTIDE SEQUENCE</scope>
    <source>
        <strain evidence="2">CBS 125425</strain>
    </source>
</reference>
<feature type="region of interest" description="Disordered" evidence="1">
    <location>
        <begin position="1"/>
        <end position="43"/>
    </location>
</feature>
<proteinExistence type="predicted"/>
<evidence type="ECO:0000313" key="2">
    <source>
        <dbReference type="EMBL" id="KAF2736598.1"/>
    </source>
</evidence>
<name>A0A9P4R4C4_9PLEO</name>
<dbReference type="Proteomes" id="UP000799444">
    <property type="component" value="Unassembled WGS sequence"/>
</dbReference>
<sequence length="301" mass="34197">MAPRKKVTKSPKAQNNINTAKSGPTKAAVTKSRASQEAKKSKRTIKKVQNALLAHARSCKKLPKPALIQDGFMKGHMTLETEDPDVQARLHSLPGEIMNNIAQRVIGRNRVDVFCDQNDDMCIWATDMIGGNRETTFLGPIRNVHRRKPLNELAYLDRKMYEQFATWEFGHNIWVFHSFDALQRFSKSLLPHQRDAIETVMPASPELAYEIMLKNSKVWGEKFPGVREAMLQSPVQTWRLVLRSSLRHGAIIATLPLFCLITLTFPPGRKFRGEVPITFVGQDLINAMKSWEKPDLKVTLL</sequence>
<protein>
    <submittedName>
        <fullName evidence="2">Uncharacterized protein</fullName>
    </submittedName>
</protein>
<dbReference type="EMBL" id="ML996123">
    <property type="protein sequence ID" value="KAF2736598.1"/>
    <property type="molecule type" value="Genomic_DNA"/>
</dbReference>
<dbReference type="AlphaFoldDB" id="A0A9P4R4C4"/>
<comment type="caution">
    <text evidence="2">The sequence shown here is derived from an EMBL/GenBank/DDBJ whole genome shotgun (WGS) entry which is preliminary data.</text>
</comment>
<organism evidence="2 3">
    <name type="scientific">Polyplosphaeria fusca</name>
    <dbReference type="NCBI Taxonomy" id="682080"/>
    <lineage>
        <taxon>Eukaryota</taxon>
        <taxon>Fungi</taxon>
        <taxon>Dikarya</taxon>
        <taxon>Ascomycota</taxon>
        <taxon>Pezizomycotina</taxon>
        <taxon>Dothideomycetes</taxon>
        <taxon>Pleosporomycetidae</taxon>
        <taxon>Pleosporales</taxon>
        <taxon>Tetraplosphaeriaceae</taxon>
        <taxon>Polyplosphaeria</taxon>
    </lineage>
</organism>
<feature type="compositionally biased region" description="Polar residues" evidence="1">
    <location>
        <begin position="11"/>
        <end position="22"/>
    </location>
</feature>
<evidence type="ECO:0000256" key="1">
    <source>
        <dbReference type="SAM" id="MobiDB-lite"/>
    </source>
</evidence>
<gene>
    <name evidence="2" type="ORF">EJ04DRAFT_521814</name>
</gene>
<accession>A0A9P4R4C4</accession>
<evidence type="ECO:0000313" key="3">
    <source>
        <dbReference type="Proteomes" id="UP000799444"/>
    </source>
</evidence>
<keyword evidence="3" id="KW-1185">Reference proteome</keyword>